<keyword evidence="3" id="KW-1185">Reference proteome</keyword>
<feature type="transmembrane region" description="Helical" evidence="1">
    <location>
        <begin position="55"/>
        <end position="74"/>
    </location>
</feature>
<keyword evidence="1" id="KW-1133">Transmembrane helix</keyword>
<reference evidence="3" key="1">
    <citation type="submission" date="2016-10" db="EMBL/GenBank/DDBJ databases">
        <authorList>
            <person name="Varghese N."/>
            <person name="Submissions S."/>
        </authorList>
    </citation>
    <scope>NUCLEOTIDE SEQUENCE [LARGE SCALE GENOMIC DNA]</scope>
    <source>
        <strain evidence="3">CGMCC 1.10121</strain>
    </source>
</reference>
<dbReference type="RefSeq" id="WP_089824683.1">
    <property type="nucleotide sequence ID" value="NZ_FODV01000005.1"/>
</dbReference>
<sequence>MNDERTGRQVLLVVGGVVVGLAGLIGFFIGSNSAASSPTFEVFETVALPTTPVSVALYGMLLTSIVLGGLFVAVEAASRYDDR</sequence>
<keyword evidence="1" id="KW-0812">Transmembrane</keyword>
<evidence type="ECO:0008006" key="4">
    <source>
        <dbReference type="Google" id="ProtNLM"/>
    </source>
</evidence>
<gene>
    <name evidence="2" type="ORF">SAMN04487948_105412</name>
</gene>
<evidence type="ECO:0000256" key="1">
    <source>
        <dbReference type="SAM" id="Phobius"/>
    </source>
</evidence>
<proteinExistence type="predicted"/>
<protein>
    <recommendedName>
        <fullName evidence="4">Cox cluster protein</fullName>
    </recommendedName>
</protein>
<dbReference type="EMBL" id="FODV01000005">
    <property type="protein sequence ID" value="SEO83899.1"/>
    <property type="molecule type" value="Genomic_DNA"/>
</dbReference>
<feature type="transmembrane region" description="Helical" evidence="1">
    <location>
        <begin position="12"/>
        <end position="35"/>
    </location>
</feature>
<organism evidence="2 3">
    <name type="scientific">Halogranum amylolyticum</name>
    <dbReference type="NCBI Taxonomy" id="660520"/>
    <lineage>
        <taxon>Archaea</taxon>
        <taxon>Methanobacteriati</taxon>
        <taxon>Methanobacteriota</taxon>
        <taxon>Stenosarchaea group</taxon>
        <taxon>Halobacteria</taxon>
        <taxon>Halobacteriales</taxon>
        <taxon>Haloferacaceae</taxon>
    </lineage>
</organism>
<evidence type="ECO:0000313" key="2">
    <source>
        <dbReference type="EMBL" id="SEO83899.1"/>
    </source>
</evidence>
<keyword evidence="1" id="KW-0472">Membrane</keyword>
<dbReference type="Pfam" id="PF24364">
    <property type="entry name" value="DUF7520"/>
    <property type="match status" value="1"/>
</dbReference>
<evidence type="ECO:0000313" key="3">
    <source>
        <dbReference type="Proteomes" id="UP000199126"/>
    </source>
</evidence>
<name>A0A1H8SY47_9EURY</name>
<dbReference type="OrthoDB" id="292879at2157"/>
<dbReference type="Proteomes" id="UP000199126">
    <property type="component" value="Unassembled WGS sequence"/>
</dbReference>
<dbReference type="InterPro" id="IPR055942">
    <property type="entry name" value="DUF7520"/>
</dbReference>
<accession>A0A1H8SY47</accession>
<dbReference type="AlphaFoldDB" id="A0A1H8SY47"/>